<reference evidence="4" key="1">
    <citation type="submission" date="2009-11" db="EMBL/GenBank/DDBJ databases">
        <title>The complete chromosome 1 of Sphaerobacter thermophilus DSM 20745.</title>
        <authorList>
            <person name="Lucas S."/>
            <person name="Copeland A."/>
            <person name="Lapidus A."/>
            <person name="Glavina del Rio T."/>
            <person name="Dalin E."/>
            <person name="Tice H."/>
            <person name="Bruce D."/>
            <person name="Goodwin L."/>
            <person name="Pitluck S."/>
            <person name="Kyrpides N."/>
            <person name="Mavromatis K."/>
            <person name="Ivanova N."/>
            <person name="Mikhailova N."/>
            <person name="LaButti K.M."/>
            <person name="Clum A."/>
            <person name="Sun H.I."/>
            <person name="Brettin T."/>
            <person name="Detter J.C."/>
            <person name="Han C."/>
            <person name="Larimer F."/>
            <person name="Land M."/>
            <person name="Hauser L."/>
            <person name="Markowitz V."/>
            <person name="Cheng J.F."/>
            <person name="Hugenholtz P."/>
            <person name="Woyke T."/>
            <person name="Wu D."/>
            <person name="Steenblock K."/>
            <person name="Schneider S."/>
            <person name="Pukall R."/>
            <person name="Goeker M."/>
            <person name="Klenk H.P."/>
            <person name="Eisen J.A."/>
        </authorList>
    </citation>
    <scope>NUCLEOTIDE SEQUENCE [LARGE SCALE GENOMIC DNA]</scope>
    <source>
        <strain evidence="4">ATCC 49802 / DSM 20745 / S 6022</strain>
    </source>
</reference>
<protein>
    <submittedName>
        <fullName evidence="3">Extracellular solute-binding protein family 5</fullName>
    </submittedName>
</protein>
<dbReference type="InParanoid" id="D1C6U1"/>
<dbReference type="PIRSF" id="PIRSF002741">
    <property type="entry name" value="MppA"/>
    <property type="match status" value="1"/>
</dbReference>
<dbReference type="Pfam" id="PF00496">
    <property type="entry name" value="SBP_bac_5"/>
    <property type="match status" value="1"/>
</dbReference>
<dbReference type="EMBL" id="CP001823">
    <property type="protein sequence ID" value="ACZ37702.1"/>
    <property type="molecule type" value="Genomic_DNA"/>
</dbReference>
<dbReference type="PANTHER" id="PTHR30290">
    <property type="entry name" value="PERIPLASMIC BINDING COMPONENT OF ABC TRANSPORTER"/>
    <property type="match status" value="1"/>
</dbReference>
<feature type="domain" description="Solute-binding protein family 5" evidence="2">
    <location>
        <begin position="88"/>
        <end position="455"/>
    </location>
</feature>
<organism evidence="3 4">
    <name type="scientific">Sphaerobacter thermophilus (strain ATCC 49802 / DSM 20745 / KCCM 41009 / NCIMB 13125 / S 6022)</name>
    <dbReference type="NCBI Taxonomy" id="479434"/>
    <lineage>
        <taxon>Bacteria</taxon>
        <taxon>Pseudomonadati</taxon>
        <taxon>Thermomicrobiota</taxon>
        <taxon>Thermomicrobia</taxon>
        <taxon>Sphaerobacterales</taxon>
        <taxon>Sphaerobacterineae</taxon>
        <taxon>Sphaerobacteraceae</taxon>
        <taxon>Sphaerobacter</taxon>
    </lineage>
</organism>
<dbReference type="HOGENOM" id="CLU_017028_7_3_0"/>
<evidence type="ECO:0000313" key="3">
    <source>
        <dbReference type="EMBL" id="ACZ37702.1"/>
    </source>
</evidence>
<dbReference type="Gene3D" id="3.10.105.10">
    <property type="entry name" value="Dipeptide-binding Protein, Domain 3"/>
    <property type="match status" value="1"/>
</dbReference>
<reference evidence="3 4" key="2">
    <citation type="journal article" date="2010" name="Stand. Genomic Sci.">
        <title>Complete genome sequence of Desulfohalobium retbaense type strain (HR(100)).</title>
        <authorList>
            <person name="Spring S."/>
            <person name="Nolan M."/>
            <person name="Lapidus A."/>
            <person name="Glavina Del Rio T."/>
            <person name="Copeland A."/>
            <person name="Tice H."/>
            <person name="Cheng J.F."/>
            <person name="Lucas S."/>
            <person name="Land M."/>
            <person name="Chen F."/>
            <person name="Bruce D."/>
            <person name="Goodwin L."/>
            <person name="Pitluck S."/>
            <person name="Ivanova N."/>
            <person name="Mavromatis K."/>
            <person name="Mikhailova N."/>
            <person name="Pati A."/>
            <person name="Chen A."/>
            <person name="Palaniappan K."/>
            <person name="Hauser L."/>
            <person name="Chang Y.J."/>
            <person name="Jeffries C.D."/>
            <person name="Munk C."/>
            <person name="Kiss H."/>
            <person name="Chain P."/>
            <person name="Han C."/>
            <person name="Brettin T."/>
            <person name="Detter J.C."/>
            <person name="Schuler E."/>
            <person name="Goker M."/>
            <person name="Rohde M."/>
            <person name="Bristow J."/>
            <person name="Eisen J.A."/>
            <person name="Markowitz V."/>
            <person name="Hugenholtz P."/>
            <person name="Kyrpides N.C."/>
            <person name="Klenk H.P."/>
        </authorList>
    </citation>
    <scope>NUCLEOTIDE SEQUENCE [LARGE SCALE GENOMIC DNA]</scope>
    <source>
        <strain evidence="4">ATCC 49802 / DSM 20745 / S 6022</strain>
    </source>
</reference>
<dbReference type="GO" id="GO:1904680">
    <property type="term" value="F:peptide transmembrane transporter activity"/>
    <property type="evidence" value="ECO:0007669"/>
    <property type="project" value="TreeGrafter"/>
</dbReference>
<dbReference type="STRING" id="479434.Sthe_0263"/>
<dbReference type="GO" id="GO:0030288">
    <property type="term" value="C:outer membrane-bounded periplasmic space"/>
    <property type="evidence" value="ECO:0007669"/>
    <property type="project" value="UniProtKB-ARBA"/>
</dbReference>
<dbReference type="GO" id="GO:0043190">
    <property type="term" value="C:ATP-binding cassette (ABC) transporter complex"/>
    <property type="evidence" value="ECO:0007669"/>
    <property type="project" value="InterPro"/>
</dbReference>
<feature type="compositionally biased region" description="Polar residues" evidence="1">
    <location>
        <begin position="7"/>
        <end position="17"/>
    </location>
</feature>
<keyword evidence="4" id="KW-1185">Reference proteome</keyword>
<feature type="compositionally biased region" description="Low complexity" evidence="1">
    <location>
        <begin position="21"/>
        <end position="41"/>
    </location>
</feature>
<accession>D1C6U1</accession>
<dbReference type="AlphaFoldDB" id="D1C6U1"/>
<dbReference type="GO" id="GO:0015833">
    <property type="term" value="P:peptide transport"/>
    <property type="evidence" value="ECO:0007669"/>
    <property type="project" value="TreeGrafter"/>
</dbReference>
<dbReference type="KEGG" id="sti:Sthe_0263"/>
<evidence type="ECO:0000259" key="2">
    <source>
        <dbReference type="Pfam" id="PF00496"/>
    </source>
</evidence>
<feature type="region of interest" description="Disordered" evidence="1">
    <location>
        <begin position="1"/>
        <end position="48"/>
    </location>
</feature>
<evidence type="ECO:0000313" key="4">
    <source>
        <dbReference type="Proteomes" id="UP000002027"/>
    </source>
</evidence>
<gene>
    <name evidence="3" type="ordered locus">Sthe_0263</name>
</gene>
<dbReference type="InterPro" id="IPR000914">
    <property type="entry name" value="SBP_5_dom"/>
</dbReference>
<dbReference type="InterPro" id="IPR039424">
    <property type="entry name" value="SBP_5"/>
</dbReference>
<dbReference type="SUPFAM" id="SSF53850">
    <property type="entry name" value="Periplasmic binding protein-like II"/>
    <property type="match status" value="1"/>
</dbReference>
<dbReference type="Gene3D" id="3.40.190.10">
    <property type="entry name" value="Periplasmic binding protein-like II"/>
    <property type="match status" value="1"/>
</dbReference>
<evidence type="ECO:0000256" key="1">
    <source>
        <dbReference type="SAM" id="MobiDB-lite"/>
    </source>
</evidence>
<dbReference type="Proteomes" id="UP000002027">
    <property type="component" value="Chromosome 1"/>
</dbReference>
<dbReference type="eggNOG" id="COG0747">
    <property type="taxonomic scope" value="Bacteria"/>
</dbReference>
<dbReference type="InterPro" id="IPR030678">
    <property type="entry name" value="Peptide/Ni-bd"/>
</dbReference>
<proteinExistence type="predicted"/>
<sequence length="541" mass="60124">MGDGGSDSPQGTATSAASGDGETPAAGTPGAAAVTAEPGGEATPGGTLTIVRATDPLNLHPGMNSGLADIATNFLIYDALVIHGFDGKIYPALAESWESSDDGTVWTFHLRQDVRFHSGEPFTSAHVVDHFQRWKEMPTSTKIALLDSVEAPDDYTVVFTLKSPTLVFLNNISQTEWAYASIPNMKKVEELGDDYGVVGVDGTGPFKLEEWVKDDHITLVRNEDYTWGSPIYSNTGPAYPERIIFKVVPEEASRSALIETGEANMNIEVAARDVQRLSDIPGVTVASFPRLSSNHIGFNMQRELFQDINVRKAIMHGINREEITQFVMHGQADPAEGYLHPEVVGAAPREQTRPLVEYNPEKAVQLLEESGWTLGPDGIRVKDGKPLSFTLYLTTELHEQINQAVQAQLREIGVDMQVRRLEAAGYDDATKAGEHDARFIPMIYSSADHLYFFITDSIPSPNTTFWSDPKFDELFEKSQTTTDEEERIKTFQEMELYLLEQAVVIPIQHLKWIFAWDEKTKGTTFHNIHGIYKLMDTWVEQ</sequence>
<name>D1C6U1_SPHTD</name>